<sequence>MDYKYQSDLQFNDLDNFTSEHKNNDASSITQNTYKNFNPIFKEISQSQEEYIDLYNAMGKFYNDIWNNNVPNYFQSFKELNIHTIIVYQLKQNQAPDYQDKIIDIVDRLTSDKSSIKYSIDLVEAGIIPVLIELYFNLKNNLKIIDIFSNIVTKNINLKNQILEKVDYNLIFMQLIQDSVPSEQKIVYRNFLHSILVWDDFTIEIMQTYLKYSKVLLEQWRKDIKYPTYIFKIVITHFCEFQHVHSDLYLPFQEYVREIELPNLIISVLEENSDFIEDNQISPETPYDCQDNSKSIFIYTLLNILAIIFEKPVNFNLNLQLFAVLAKSKYEKIRKEAIFAIGNLFESMPETIQQMPLDYFELLRFYIDRSKSVTKIESLICCATAICFSNHTTRLYFVHNNILYNLAESIYCGDNTLLYMIINSIARLIEAISIESGPNAAIEAFFDAVGDEISEIELKFADANCVEAIMNLKKVINELKSES</sequence>
<dbReference type="Gene3D" id="1.25.10.10">
    <property type="entry name" value="Leucine-rich Repeat Variant"/>
    <property type="match status" value="1"/>
</dbReference>
<dbReference type="Proteomes" id="UP001470230">
    <property type="component" value="Unassembled WGS sequence"/>
</dbReference>
<dbReference type="EMBL" id="JAPFFF010000018">
    <property type="protein sequence ID" value="KAK8860234.1"/>
    <property type="molecule type" value="Genomic_DNA"/>
</dbReference>
<dbReference type="SUPFAM" id="SSF48371">
    <property type="entry name" value="ARM repeat"/>
    <property type="match status" value="1"/>
</dbReference>
<accession>A0ABR2IB58</accession>
<dbReference type="InterPro" id="IPR016024">
    <property type="entry name" value="ARM-type_fold"/>
</dbReference>
<evidence type="ECO:0000313" key="2">
    <source>
        <dbReference type="Proteomes" id="UP001470230"/>
    </source>
</evidence>
<proteinExistence type="predicted"/>
<comment type="caution">
    <text evidence="1">The sequence shown here is derived from an EMBL/GenBank/DDBJ whole genome shotgun (WGS) entry which is preliminary data.</text>
</comment>
<keyword evidence="2" id="KW-1185">Reference proteome</keyword>
<organism evidence="1 2">
    <name type="scientific">Tritrichomonas musculus</name>
    <dbReference type="NCBI Taxonomy" id="1915356"/>
    <lineage>
        <taxon>Eukaryota</taxon>
        <taxon>Metamonada</taxon>
        <taxon>Parabasalia</taxon>
        <taxon>Tritrichomonadida</taxon>
        <taxon>Tritrichomonadidae</taxon>
        <taxon>Tritrichomonas</taxon>
    </lineage>
</organism>
<protein>
    <submittedName>
        <fullName evidence="1">Uncharacterized protein</fullName>
    </submittedName>
</protein>
<dbReference type="InterPro" id="IPR011989">
    <property type="entry name" value="ARM-like"/>
</dbReference>
<gene>
    <name evidence="1" type="ORF">M9Y10_011899</name>
</gene>
<evidence type="ECO:0000313" key="1">
    <source>
        <dbReference type="EMBL" id="KAK8860234.1"/>
    </source>
</evidence>
<name>A0ABR2IB58_9EUKA</name>
<reference evidence="1 2" key="1">
    <citation type="submission" date="2024-04" db="EMBL/GenBank/DDBJ databases">
        <title>Tritrichomonas musculus Genome.</title>
        <authorList>
            <person name="Alves-Ferreira E."/>
            <person name="Grigg M."/>
            <person name="Lorenzi H."/>
            <person name="Galac M."/>
        </authorList>
    </citation>
    <scope>NUCLEOTIDE SEQUENCE [LARGE SCALE GENOMIC DNA]</scope>
    <source>
        <strain evidence="1 2">EAF2021</strain>
    </source>
</reference>